<dbReference type="Ensembl" id="ENSMMDT00005017771.1">
    <property type="protein sequence ID" value="ENSMMDP00005017336.1"/>
    <property type="gene ID" value="ENSMMDG00005008733.1"/>
</dbReference>
<dbReference type="PANTHER" id="PTHR45925:SF2">
    <property type="entry name" value="ZINC FINGER PROTEIN 536"/>
    <property type="match status" value="1"/>
</dbReference>
<sequence length="651" mass="73138">ARGDIKHILAFHLDILPLTLFLRVPNQSIVPQVNSTQEDNRKNRKYPCPLCGKRFRFNSILSLHMRTHTGEKPFKCPYCDHRAAQKGNLKIHLRTHKQGILGKGRGRIREENRLLHELEERAILRDRQMRSLSHTSTSPKVTAIHDEPIQPPPTGFRCSFCKGKFRKQQELERHIRILHKPYKCTLCEFAASHEEELIGHVETAHITADSGAGQKPSMGGSDKGKPTGEFPCEVCGQTFSQAWFLKGHMRKHKDSFEHCCQICGRRFKEPWFLKNHMKVHLNKLAAKSKLPAEHEASVNMTNLTQDPQTNLYSQYISSLHNRFLTAERKVYRCPLSSDYTGTQPTSLSFHLDRYHFPHWQSSRDISSPLQPTSTSSSPNSNPKIRPRSRENWSPAAGHYLGLDSHDENALLMNKKSDLTDKDSGRDNALPGQPRKSQYEPLDLSVRPESVTSHADMSPGVLVQMSGVFSNGHSSSITRRLQSYCNAMAELNVKSTYQSDLLVPGKKEEITQNAEYGRLVNHNSAGHDDEGAFTKSVSDQEREEENGDATKWKMQNNNTEPEEPGQVSEKPEKPGQWSRAVAESPISSLENLTPGQGHPLLHQGNLLSFLRSPGSLSNMPASAHKASLNGVGTMEKESASGKQHFISTLVSV</sequence>
<feature type="region of interest" description="Disordered" evidence="12">
    <location>
        <begin position="520"/>
        <end position="580"/>
    </location>
</feature>
<feature type="domain" description="C2H2-type" evidence="14">
    <location>
        <begin position="156"/>
        <end position="184"/>
    </location>
</feature>
<dbReference type="PROSITE" id="PS50157">
    <property type="entry name" value="ZINC_FINGER_C2H2_2"/>
    <property type="match status" value="5"/>
</dbReference>
<evidence type="ECO:0000256" key="13">
    <source>
        <dbReference type="SAM" id="SignalP"/>
    </source>
</evidence>
<name>A0A667Y7J1_9TELE</name>
<dbReference type="InterPro" id="IPR051967">
    <property type="entry name" value="Krueppel_C2H2-ZF"/>
</dbReference>
<feature type="domain" description="C2H2-type" evidence="14">
    <location>
        <begin position="230"/>
        <end position="257"/>
    </location>
</feature>
<dbReference type="PROSITE" id="PS00028">
    <property type="entry name" value="ZINC_FINGER_C2H2_1"/>
    <property type="match status" value="4"/>
</dbReference>
<gene>
    <name evidence="15" type="primary">LOC115361007</name>
</gene>
<keyword evidence="9" id="KW-0804">Transcription</keyword>
<proteinExistence type="inferred from homology"/>
<dbReference type="GO" id="GO:0005634">
    <property type="term" value="C:nucleus"/>
    <property type="evidence" value="ECO:0007669"/>
    <property type="project" value="UniProtKB-SubCell"/>
</dbReference>
<dbReference type="Gene3D" id="3.30.160.60">
    <property type="entry name" value="Classic Zinc Finger"/>
    <property type="match status" value="4"/>
</dbReference>
<dbReference type="FunFam" id="3.30.160.60:FF:000075">
    <property type="entry name" value="Putative zinc finger protein 536"/>
    <property type="match status" value="1"/>
</dbReference>
<keyword evidence="6" id="KW-0862">Zinc</keyword>
<evidence type="ECO:0000256" key="6">
    <source>
        <dbReference type="ARBA" id="ARBA00022833"/>
    </source>
</evidence>
<dbReference type="GeneTree" id="ENSGT00940000156397"/>
<evidence type="ECO:0000256" key="2">
    <source>
        <dbReference type="ARBA" id="ARBA00006991"/>
    </source>
</evidence>
<dbReference type="GO" id="GO:0008270">
    <property type="term" value="F:zinc ion binding"/>
    <property type="evidence" value="ECO:0007669"/>
    <property type="project" value="UniProtKB-KW"/>
</dbReference>
<feature type="domain" description="C2H2-type" evidence="14">
    <location>
        <begin position="258"/>
        <end position="285"/>
    </location>
</feature>
<dbReference type="GO" id="GO:0000978">
    <property type="term" value="F:RNA polymerase II cis-regulatory region sequence-specific DNA binding"/>
    <property type="evidence" value="ECO:0007669"/>
    <property type="project" value="TreeGrafter"/>
</dbReference>
<keyword evidence="7" id="KW-0805">Transcription regulation</keyword>
<comment type="subcellular location">
    <subcellularLocation>
        <location evidence="1">Nucleus</location>
    </subcellularLocation>
</comment>
<feature type="chain" id="PRO_5025377685" description="C2H2-type domain-containing protein" evidence="13">
    <location>
        <begin position="22"/>
        <end position="651"/>
    </location>
</feature>
<dbReference type="GO" id="GO:0000981">
    <property type="term" value="F:DNA-binding transcription factor activity, RNA polymerase II-specific"/>
    <property type="evidence" value="ECO:0007669"/>
    <property type="project" value="TreeGrafter"/>
</dbReference>
<keyword evidence="16" id="KW-1185">Reference proteome</keyword>
<organism evidence="15 16">
    <name type="scientific">Myripristis murdjan</name>
    <name type="common">pinecone soldierfish</name>
    <dbReference type="NCBI Taxonomy" id="586833"/>
    <lineage>
        <taxon>Eukaryota</taxon>
        <taxon>Metazoa</taxon>
        <taxon>Chordata</taxon>
        <taxon>Craniata</taxon>
        <taxon>Vertebrata</taxon>
        <taxon>Euteleostomi</taxon>
        <taxon>Actinopterygii</taxon>
        <taxon>Neopterygii</taxon>
        <taxon>Teleostei</taxon>
        <taxon>Neoteleostei</taxon>
        <taxon>Acanthomorphata</taxon>
        <taxon>Holocentriformes</taxon>
        <taxon>Holocentridae</taxon>
        <taxon>Myripristis</taxon>
    </lineage>
</organism>
<dbReference type="SMART" id="SM00355">
    <property type="entry name" value="ZnF_C2H2"/>
    <property type="match status" value="6"/>
</dbReference>
<keyword evidence="13" id="KW-0732">Signal</keyword>
<feature type="signal peptide" evidence="13">
    <location>
        <begin position="1"/>
        <end position="21"/>
    </location>
</feature>
<evidence type="ECO:0000256" key="3">
    <source>
        <dbReference type="ARBA" id="ARBA00022723"/>
    </source>
</evidence>
<feature type="domain" description="C2H2-type" evidence="14">
    <location>
        <begin position="46"/>
        <end position="73"/>
    </location>
</feature>
<evidence type="ECO:0000256" key="9">
    <source>
        <dbReference type="ARBA" id="ARBA00023163"/>
    </source>
</evidence>
<evidence type="ECO:0000256" key="7">
    <source>
        <dbReference type="ARBA" id="ARBA00023015"/>
    </source>
</evidence>
<feature type="region of interest" description="Disordered" evidence="12">
    <location>
        <begin position="416"/>
        <end position="442"/>
    </location>
</feature>
<keyword evidence="10" id="KW-0539">Nucleus</keyword>
<protein>
    <recommendedName>
        <fullName evidence="14">C2H2-type domain-containing protein</fullName>
    </recommendedName>
</protein>
<dbReference type="AlphaFoldDB" id="A0A667Y7J1"/>
<evidence type="ECO:0000256" key="5">
    <source>
        <dbReference type="ARBA" id="ARBA00022771"/>
    </source>
</evidence>
<dbReference type="FunFam" id="3.30.160.60:FF:000694">
    <property type="entry name" value="zinc finger protein 516"/>
    <property type="match status" value="1"/>
</dbReference>
<evidence type="ECO:0000259" key="14">
    <source>
        <dbReference type="PROSITE" id="PS50157"/>
    </source>
</evidence>
<dbReference type="Pfam" id="PF13909">
    <property type="entry name" value="zf-H2C2_5"/>
    <property type="match status" value="1"/>
</dbReference>
<dbReference type="InterPro" id="IPR013087">
    <property type="entry name" value="Znf_C2H2_type"/>
</dbReference>
<dbReference type="InterPro" id="IPR036236">
    <property type="entry name" value="Znf_C2H2_sf"/>
</dbReference>
<dbReference type="SUPFAM" id="SSF57667">
    <property type="entry name" value="beta-beta-alpha zinc fingers"/>
    <property type="match status" value="3"/>
</dbReference>
<keyword evidence="8" id="KW-0238">DNA-binding</keyword>
<dbReference type="FunFam" id="3.30.160.60:FF:000615">
    <property type="entry name" value="Zinc finger protein 536"/>
    <property type="match status" value="1"/>
</dbReference>
<keyword evidence="4" id="KW-0677">Repeat</keyword>
<feature type="compositionally biased region" description="Low complexity" evidence="12">
    <location>
        <begin position="366"/>
        <end position="382"/>
    </location>
</feature>
<evidence type="ECO:0000256" key="11">
    <source>
        <dbReference type="PROSITE-ProRule" id="PRU00042"/>
    </source>
</evidence>
<dbReference type="Pfam" id="PF00096">
    <property type="entry name" value="zf-C2H2"/>
    <property type="match status" value="3"/>
</dbReference>
<dbReference type="PANTHER" id="PTHR45925">
    <property type="entry name" value="ZINC FINGER PROTEIN"/>
    <property type="match status" value="1"/>
</dbReference>
<reference evidence="15" key="3">
    <citation type="submission" date="2025-09" db="UniProtKB">
        <authorList>
            <consortium name="Ensembl"/>
        </authorList>
    </citation>
    <scope>IDENTIFICATION</scope>
</reference>
<evidence type="ECO:0000256" key="4">
    <source>
        <dbReference type="ARBA" id="ARBA00022737"/>
    </source>
</evidence>
<evidence type="ECO:0000256" key="12">
    <source>
        <dbReference type="SAM" id="MobiDB-lite"/>
    </source>
</evidence>
<reference evidence="15" key="1">
    <citation type="submission" date="2019-06" db="EMBL/GenBank/DDBJ databases">
        <authorList>
            <consortium name="Wellcome Sanger Institute Data Sharing"/>
        </authorList>
    </citation>
    <scope>NUCLEOTIDE SEQUENCE [LARGE SCALE GENOMIC DNA]</scope>
</reference>
<feature type="region of interest" description="Disordered" evidence="12">
    <location>
        <begin position="362"/>
        <end position="399"/>
    </location>
</feature>
<reference evidence="15" key="2">
    <citation type="submission" date="2025-08" db="UniProtKB">
        <authorList>
            <consortium name="Ensembl"/>
        </authorList>
    </citation>
    <scope>IDENTIFICATION</scope>
</reference>
<evidence type="ECO:0000313" key="15">
    <source>
        <dbReference type="Ensembl" id="ENSMMDP00005017336.1"/>
    </source>
</evidence>
<feature type="domain" description="C2H2-type" evidence="14">
    <location>
        <begin position="74"/>
        <end position="96"/>
    </location>
</feature>
<feature type="compositionally biased region" description="Basic and acidic residues" evidence="12">
    <location>
        <begin position="416"/>
        <end position="425"/>
    </location>
</feature>
<keyword evidence="5 11" id="KW-0863">Zinc-finger</keyword>
<accession>A0A667Y7J1</accession>
<evidence type="ECO:0000256" key="8">
    <source>
        <dbReference type="ARBA" id="ARBA00023125"/>
    </source>
</evidence>
<evidence type="ECO:0000313" key="16">
    <source>
        <dbReference type="Proteomes" id="UP000472263"/>
    </source>
</evidence>
<keyword evidence="3" id="KW-0479">Metal-binding</keyword>
<comment type="similarity">
    <text evidence="2">Belongs to the krueppel C2H2-type zinc-finger protein family.</text>
</comment>
<evidence type="ECO:0000256" key="10">
    <source>
        <dbReference type="ARBA" id="ARBA00023242"/>
    </source>
</evidence>
<evidence type="ECO:0000256" key="1">
    <source>
        <dbReference type="ARBA" id="ARBA00004123"/>
    </source>
</evidence>
<dbReference type="Proteomes" id="UP000472263">
    <property type="component" value="Chromosome 6"/>
</dbReference>